<keyword evidence="3" id="KW-1185">Reference proteome</keyword>
<keyword evidence="1" id="KW-0812">Transmembrane</keyword>
<evidence type="ECO:0000313" key="2">
    <source>
        <dbReference type="EMBL" id="PUU77739.1"/>
    </source>
</evidence>
<name>A0A2T6ZQH3_TUBBO</name>
<dbReference type="Proteomes" id="UP000244722">
    <property type="component" value="Unassembled WGS sequence"/>
</dbReference>
<evidence type="ECO:0000256" key="1">
    <source>
        <dbReference type="SAM" id="Phobius"/>
    </source>
</evidence>
<feature type="transmembrane region" description="Helical" evidence="1">
    <location>
        <begin position="26"/>
        <end position="44"/>
    </location>
</feature>
<dbReference type="AlphaFoldDB" id="A0A2T6ZQH3"/>
<dbReference type="OrthoDB" id="5477432at2759"/>
<proteinExistence type="predicted"/>
<accession>A0A2T6ZQH3</accession>
<comment type="caution">
    <text evidence="2">The sequence shown here is derived from an EMBL/GenBank/DDBJ whole genome shotgun (WGS) entry which is preliminary data.</text>
</comment>
<sequence length="151" mass="16504">MLSKLAERDNSDNQEHGSNAMSPGEVLAIVIAALTLLVAMIPLFRCPRFHRGPLSSISSFVKKALGITLPDSVSTAITTTEDSNSAPAPNISIPRPVFIYNDYSNAHFVGTYFDTFIYSHISITRVDGRALQVEESLGPRRPERAVTYPVP</sequence>
<organism evidence="2 3">
    <name type="scientific">Tuber borchii</name>
    <name type="common">White truffle</name>
    <dbReference type="NCBI Taxonomy" id="42251"/>
    <lineage>
        <taxon>Eukaryota</taxon>
        <taxon>Fungi</taxon>
        <taxon>Dikarya</taxon>
        <taxon>Ascomycota</taxon>
        <taxon>Pezizomycotina</taxon>
        <taxon>Pezizomycetes</taxon>
        <taxon>Pezizales</taxon>
        <taxon>Tuberaceae</taxon>
        <taxon>Tuber</taxon>
    </lineage>
</organism>
<keyword evidence="1" id="KW-1133">Transmembrane helix</keyword>
<reference evidence="2 3" key="1">
    <citation type="submission" date="2017-04" db="EMBL/GenBank/DDBJ databases">
        <title>Draft genome sequence of Tuber borchii Vittad., a whitish edible truffle.</title>
        <authorList>
            <consortium name="DOE Joint Genome Institute"/>
            <person name="Murat C."/>
            <person name="Kuo A."/>
            <person name="Barry K.W."/>
            <person name="Clum A."/>
            <person name="Dockter R.B."/>
            <person name="Fauchery L."/>
            <person name="Iotti M."/>
            <person name="Kohler A."/>
            <person name="Labutti K."/>
            <person name="Lindquist E.A."/>
            <person name="Lipzen A."/>
            <person name="Ohm R.A."/>
            <person name="Wang M."/>
            <person name="Grigoriev I.V."/>
            <person name="Zambonelli A."/>
            <person name="Martin F.M."/>
        </authorList>
    </citation>
    <scope>NUCLEOTIDE SEQUENCE [LARGE SCALE GENOMIC DNA]</scope>
    <source>
        <strain evidence="2 3">Tbo3840</strain>
    </source>
</reference>
<keyword evidence="1" id="KW-0472">Membrane</keyword>
<gene>
    <name evidence="2" type="ORF">B9Z19DRAFT_1085640</name>
</gene>
<evidence type="ECO:0000313" key="3">
    <source>
        <dbReference type="Proteomes" id="UP000244722"/>
    </source>
</evidence>
<dbReference type="EMBL" id="NESQ01000143">
    <property type="protein sequence ID" value="PUU77739.1"/>
    <property type="molecule type" value="Genomic_DNA"/>
</dbReference>
<protein>
    <submittedName>
        <fullName evidence="2">Uncharacterized protein</fullName>
    </submittedName>
</protein>